<dbReference type="Pfam" id="PF13366">
    <property type="entry name" value="PDDEXK_3"/>
    <property type="match status" value="1"/>
</dbReference>
<evidence type="ECO:0000313" key="2">
    <source>
        <dbReference type="Proteomes" id="UP000529946"/>
    </source>
</evidence>
<keyword evidence="2" id="KW-1185">Reference proteome</keyword>
<proteinExistence type="predicted"/>
<dbReference type="AlphaFoldDB" id="A0A7W6J9Z0"/>
<gene>
    <name evidence="1" type="ORF">GGR12_000087</name>
</gene>
<sequence length="107" mass="11965">MHRALGPGLLESVYEACLAEEIRQRGLKVERQVGVPVAYGDARMDVGFRLDLLIDDLVVVEIKAIDALASIHTAQVLTYLRFSGRRLGYLINFNTTLLKNGLRRVVL</sequence>
<reference evidence="1 2" key="1">
    <citation type="submission" date="2020-08" db="EMBL/GenBank/DDBJ databases">
        <title>Genomic Encyclopedia of Type Strains, Phase IV (KMG-IV): sequencing the most valuable type-strain genomes for metagenomic binning, comparative biology and taxonomic classification.</title>
        <authorList>
            <person name="Goeker M."/>
        </authorList>
    </citation>
    <scope>NUCLEOTIDE SEQUENCE [LARGE SCALE GENOMIC DNA]</scope>
    <source>
        <strain evidence="1 2">DSM 23960</strain>
    </source>
</reference>
<dbReference type="Proteomes" id="UP000529946">
    <property type="component" value="Unassembled WGS sequence"/>
</dbReference>
<protein>
    <submittedName>
        <fullName evidence="1">GxxExxY protein</fullName>
    </submittedName>
</protein>
<dbReference type="InterPro" id="IPR026350">
    <property type="entry name" value="GxxExxY"/>
</dbReference>
<comment type="caution">
    <text evidence="1">The sequence shown here is derived from an EMBL/GenBank/DDBJ whole genome shotgun (WGS) entry which is preliminary data.</text>
</comment>
<evidence type="ECO:0000313" key="1">
    <source>
        <dbReference type="EMBL" id="MBB4081248.1"/>
    </source>
</evidence>
<dbReference type="NCBIfam" id="TIGR04256">
    <property type="entry name" value="GxxExxY"/>
    <property type="match status" value="1"/>
</dbReference>
<dbReference type="EMBL" id="JACIDM010000001">
    <property type="protein sequence ID" value="MBB4081248.1"/>
    <property type="molecule type" value="Genomic_DNA"/>
</dbReference>
<name>A0A7W6J9Z0_9CAUL</name>
<organism evidence="1 2">
    <name type="scientific">Brevundimonas lenta</name>
    <dbReference type="NCBI Taxonomy" id="424796"/>
    <lineage>
        <taxon>Bacteria</taxon>
        <taxon>Pseudomonadati</taxon>
        <taxon>Pseudomonadota</taxon>
        <taxon>Alphaproteobacteria</taxon>
        <taxon>Caulobacterales</taxon>
        <taxon>Caulobacteraceae</taxon>
        <taxon>Brevundimonas</taxon>
    </lineage>
</organism>
<accession>A0A7W6J9Z0</accession>